<evidence type="ECO:0000256" key="4">
    <source>
        <dbReference type="ARBA" id="ARBA00011128"/>
    </source>
</evidence>
<dbReference type="SMART" id="SM00165">
    <property type="entry name" value="UBA"/>
    <property type="match status" value="1"/>
</dbReference>
<evidence type="ECO:0000256" key="7">
    <source>
        <dbReference type="ARBA" id="ARBA00022670"/>
    </source>
</evidence>
<keyword evidence="7" id="KW-0645">Protease</keyword>
<dbReference type="Pfam" id="PF00240">
    <property type="entry name" value="ubiquitin"/>
    <property type="match status" value="1"/>
</dbReference>
<feature type="compositionally biased region" description="Low complexity" evidence="10">
    <location>
        <begin position="103"/>
        <end position="121"/>
    </location>
</feature>
<evidence type="ECO:0000259" key="11">
    <source>
        <dbReference type="PROSITE" id="PS50030"/>
    </source>
</evidence>
<dbReference type="PROSITE" id="PS00141">
    <property type="entry name" value="ASP_PROTEASE"/>
    <property type="match status" value="1"/>
</dbReference>
<reference evidence="13 14" key="1">
    <citation type="submission" date="2015-04" db="EMBL/GenBank/DDBJ databases">
        <title>Genome sequence of Ceratocystis platani, a major pathogen of plane trees.</title>
        <authorList>
            <person name="Belbahri L."/>
        </authorList>
    </citation>
    <scope>NUCLEOTIDE SEQUENCE [LARGE SCALE GENOMIC DNA]</scope>
    <source>
        <strain evidence="13 14">CFO</strain>
    </source>
</reference>
<dbReference type="Pfam" id="PF00627">
    <property type="entry name" value="UBA"/>
    <property type="match status" value="1"/>
</dbReference>
<feature type="region of interest" description="Disordered" evidence="10">
    <location>
        <begin position="429"/>
        <end position="457"/>
    </location>
</feature>
<sequence>MGFSRLSFFSPRACSLHGRITLNITNPESGDDQDTLLTLEIFPDMTLETLCDSIRTETQIPNDAQHIYHNGHLIADRVKTLEEMGIVDGDMLALHVRKARDSGSAADARGRQSAAAASSSAPVAQLPTGGAATMDNVRNNPELLRLQLLSSPEARAHLQRAQPALADALEDPARFANLLQQNFNRDLDERRARQDQIDRWNADPFDVESQARIEEMIRQERVMENLQNAMEYNPEVFGRVHMLYLNVVINGTVVKAMVDSGAQATVMSPSCAESCGIMRLVDKRFSGIARGVGTANIIGRVHLFQIRIGNMFLPCSFTVMEGKAVDLLLGLDMLKRHQATIDLARDRLIIQGEEVPFLGEAEIPKMLEDDEETAQVSGPAGTTIDSRSGAVSTPAEPQPTPGTPAAAAAAAAAAHTAAERQHASAFASIAGTQPAPAPTAAASATTTSAPNHQASGFPESDIEQLMALGFPREGALSALQAAGGNVEVAAGLLFGA</sequence>
<evidence type="ECO:0000256" key="9">
    <source>
        <dbReference type="ARBA" id="ARBA00022801"/>
    </source>
</evidence>
<evidence type="ECO:0000256" key="5">
    <source>
        <dbReference type="ARBA" id="ARBA00021491"/>
    </source>
</evidence>
<feature type="region of interest" description="Disordered" evidence="10">
    <location>
        <begin position="103"/>
        <end position="136"/>
    </location>
</feature>
<feature type="region of interest" description="Disordered" evidence="10">
    <location>
        <begin position="370"/>
        <end position="406"/>
    </location>
</feature>
<evidence type="ECO:0000256" key="6">
    <source>
        <dbReference type="ARBA" id="ARBA00022490"/>
    </source>
</evidence>
<proteinExistence type="inferred from homology"/>
<comment type="caution">
    <text evidence="13">The sequence shown here is derived from an EMBL/GenBank/DDBJ whole genome shotgun (WGS) entry which is preliminary data.</text>
</comment>
<comment type="similarity">
    <text evidence="3">Belongs to the DDI1 family.</text>
</comment>
<evidence type="ECO:0000256" key="2">
    <source>
        <dbReference type="ARBA" id="ARBA00004496"/>
    </source>
</evidence>
<name>A0A0F8B749_CERFI</name>
<comment type="function">
    <text evidence="1">Probable aspartic protease. May be involved in the regulation of exocytosis. Acts as a linker between the 19S proteasome and polyubiquitinated proteins via UBA domain interactions with ubiquitin for their subsequent degradation. Required for S-phase checkpoint control.</text>
</comment>
<dbReference type="PANTHER" id="PTHR15397">
    <property type="entry name" value="SODIUM-GLUCOSE COTRANSPORTER REGULATORY PROTEIN -RELATED"/>
    <property type="match status" value="1"/>
</dbReference>
<comment type="subcellular location">
    <subcellularLocation>
        <location evidence="2">Cytoplasm</location>
    </subcellularLocation>
</comment>
<dbReference type="Gene3D" id="3.10.20.90">
    <property type="entry name" value="Phosphatidylinositol 3-kinase Catalytic Subunit, Chain A, domain 1"/>
    <property type="match status" value="1"/>
</dbReference>
<dbReference type="GO" id="GO:0005737">
    <property type="term" value="C:cytoplasm"/>
    <property type="evidence" value="ECO:0007669"/>
    <property type="project" value="UniProtKB-SubCell"/>
</dbReference>
<dbReference type="CDD" id="cd14309">
    <property type="entry name" value="UBA_scDdi1_like"/>
    <property type="match status" value="1"/>
</dbReference>
<dbReference type="InterPro" id="IPR019103">
    <property type="entry name" value="Peptidase_aspartic_DDI1-type"/>
</dbReference>
<dbReference type="PROSITE" id="PS50053">
    <property type="entry name" value="UBIQUITIN_2"/>
    <property type="match status" value="1"/>
</dbReference>
<gene>
    <name evidence="13" type="primary">DDI1</name>
    <name evidence="13" type="ORF">CFO_g931</name>
</gene>
<dbReference type="Gene3D" id="1.10.8.10">
    <property type="entry name" value="DNA helicase RuvA subunit, C-terminal domain"/>
    <property type="match status" value="1"/>
</dbReference>
<feature type="compositionally biased region" description="Low complexity" evidence="10">
    <location>
        <begin position="438"/>
        <end position="450"/>
    </location>
</feature>
<dbReference type="PROSITE" id="PS50030">
    <property type="entry name" value="UBA"/>
    <property type="match status" value="1"/>
</dbReference>
<dbReference type="SUPFAM" id="SSF46934">
    <property type="entry name" value="UBA-like"/>
    <property type="match status" value="1"/>
</dbReference>
<comment type="subunit">
    <text evidence="4">Binds ubiquitin and polyubiquitinated proteins.</text>
</comment>
<protein>
    <recommendedName>
        <fullName evidence="5">DNA damage-inducible protein 1</fullName>
    </recommendedName>
</protein>
<dbReference type="InterPro" id="IPR021109">
    <property type="entry name" value="Peptidase_aspartic_dom_sf"/>
</dbReference>
<evidence type="ECO:0000256" key="8">
    <source>
        <dbReference type="ARBA" id="ARBA00022750"/>
    </source>
</evidence>
<evidence type="ECO:0000313" key="14">
    <source>
        <dbReference type="Proteomes" id="UP000034841"/>
    </source>
</evidence>
<dbReference type="SUPFAM" id="SSF54236">
    <property type="entry name" value="Ubiquitin-like"/>
    <property type="match status" value="1"/>
</dbReference>
<dbReference type="CDD" id="cd05479">
    <property type="entry name" value="RP_DDI"/>
    <property type="match status" value="1"/>
</dbReference>
<dbReference type="InterPro" id="IPR001969">
    <property type="entry name" value="Aspartic_peptidase_AS"/>
</dbReference>
<dbReference type="OrthoDB" id="1047367at2759"/>
<evidence type="ECO:0000313" key="13">
    <source>
        <dbReference type="EMBL" id="KKF96690.1"/>
    </source>
</evidence>
<keyword evidence="14" id="KW-1185">Reference proteome</keyword>
<evidence type="ECO:0000259" key="12">
    <source>
        <dbReference type="PROSITE" id="PS50053"/>
    </source>
</evidence>
<dbReference type="GO" id="GO:0004190">
    <property type="term" value="F:aspartic-type endopeptidase activity"/>
    <property type="evidence" value="ECO:0007669"/>
    <property type="project" value="UniProtKB-KW"/>
</dbReference>
<organism evidence="13 14">
    <name type="scientific">Ceratocystis fimbriata f. sp. platani</name>
    <dbReference type="NCBI Taxonomy" id="88771"/>
    <lineage>
        <taxon>Eukaryota</taxon>
        <taxon>Fungi</taxon>
        <taxon>Dikarya</taxon>
        <taxon>Ascomycota</taxon>
        <taxon>Pezizomycotina</taxon>
        <taxon>Sordariomycetes</taxon>
        <taxon>Hypocreomycetidae</taxon>
        <taxon>Microascales</taxon>
        <taxon>Ceratocystidaceae</taxon>
        <taxon>Ceratocystis</taxon>
    </lineage>
</organism>
<evidence type="ECO:0000256" key="3">
    <source>
        <dbReference type="ARBA" id="ARBA00009136"/>
    </source>
</evidence>
<keyword evidence="9" id="KW-0378">Hydrolase</keyword>
<dbReference type="AlphaFoldDB" id="A0A0F8B749"/>
<evidence type="ECO:0000256" key="10">
    <source>
        <dbReference type="SAM" id="MobiDB-lite"/>
    </source>
</evidence>
<dbReference type="InterPro" id="IPR015940">
    <property type="entry name" value="UBA"/>
</dbReference>
<keyword evidence="6" id="KW-0963">Cytoplasm</keyword>
<keyword evidence="8" id="KW-0064">Aspartyl protease</keyword>
<dbReference type="PANTHER" id="PTHR15397:SF3">
    <property type="entry name" value="DNA DAMAGE INDUCIBLE 1 HOMOLOG 2"/>
    <property type="match status" value="1"/>
</dbReference>
<dbReference type="Gene3D" id="2.40.70.10">
    <property type="entry name" value="Acid Proteases"/>
    <property type="match status" value="1"/>
</dbReference>
<dbReference type="SUPFAM" id="SSF50630">
    <property type="entry name" value="Acid proteases"/>
    <property type="match status" value="1"/>
</dbReference>
<dbReference type="Proteomes" id="UP000034841">
    <property type="component" value="Unassembled WGS sequence"/>
</dbReference>
<evidence type="ECO:0000256" key="1">
    <source>
        <dbReference type="ARBA" id="ARBA00003231"/>
    </source>
</evidence>
<feature type="domain" description="Ubiquitin-like" evidence="12">
    <location>
        <begin position="20"/>
        <end position="101"/>
    </location>
</feature>
<dbReference type="InterPro" id="IPR009060">
    <property type="entry name" value="UBA-like_sf"/>
</dbReference>
<dbReference type="Pfam" id="PF09668">
    <property type="entry name" value="Asp_protease"/>
    <property type="match status" value="1"/>
</dbReference>
<accession>A0A0F8B749</accession>
<dbReference type="CDD" id="cd01796">
    <property type="entry name" value="Ubl_Ddi1_like"/>
    <property type="match status" value="1"/>
</dbReference>
<dbReference type="EMBL" id="LBBL01000031">
    <property type="protein sequence ID" value="KKF96690.1"/>
    <property type="molecule type" value="Genomic_DNA"/>
</dbReference>
<dbReference type="InterPro" id="IPR000626">
    <property type="entry name" value="Ubiquitin-like_dom"/>
</dbReference>
<dbReference type="InterPro" id="IPR033882">
    <property type="entry name" value="DDI1_N"/>
</dbReference>
<feature type="domain" description="UBA" evidence="11">
    <location>
        <begin position="456"/>
        <end position="496"/>
    </location>
</feature>
<dbReference type="InterPro" id="IPR029071">
    <property type="entry name" value="Ubiquitin-like_domsf"/>
</dbReference>
<dbReference type="GO" id="GO:0006508">
    <property type="term" value="P:proteolysis"/>
    <property type="evidence" value="ECO:0007669"/>
    <property type="project" value="UniProtKB-KW"/>
</dbReference>